<feature type="region of interest" description="Disordered" evidence="1">
    <location>
        <begin position="1"/>
        <end position="25"/>
    </location>
</feature>
<evidence type="ECO:0000313" key="3">
    <source>
        <dbReference type="Proteomes" id="UP000595437"/>
    </source>
</evidence>
<dbReference type="AlphaFoldDB" id="A0A7T8QS86"/>
<protein>
    <submittedName>
        <fullName evidence="2">Uncharacterized protein</fullName>
    </submittedName>
</protein>
<dbReference type="Proteomes" id="UP000595437">
    <property type="component" value="Chromosome 4"/>
</dbReference>
<accession>A0A7T8QS86</accession>
<evidence type="ECO:0000313" key="2">
    <source>
        <dbReference type="EMBL" id="QQP53270.1"/>
    </source>
</evidence>
<dbReference type="EMBL" id="CP045893">
    <property type="protein sequence ID" value="QQP53270.1"/>
    <property type="molecule type" value="Genomic_DNA"/>
</dbReference>
<gene>
    <name evidence="2" type="ORF">FKW44_005695</name>
</gene>
<reference evidence="3" key="1">
    <citation type="submission" date="2021-01" db="EMBL/GenBank/DDBJ databases">
        <title>Caligus Genome Assembly.</title>
        <authorList>
            <person name="Gallardo-Escarate C."/>
        </authorList>
    </citation>
    <scope>NUCLEOTIDE SEQUENCE [LARGE SCALE GENOMIC DNA]</scope>
</reference>
<name>A0A7T8QS86_CALRO</name>
<proteinExistence type="predicted"/>
<sequence>MAELEYQLTMNNSSRQPKSNPNITKKSKFSPVLILGRHICLLRGAMAELDYQLKMNNSSCQPKLNPNYT</sequence>
<feature type="compositionally biased region" description="Polar residues" evidence="1">
    <location>
        <begin position="8"/>
        <end position="24"/>
    </location>
</feature>
<evidence type="ECO:0000256" key="1">
    <source>
        <dbReference type="SAM" id="MobiDB-lite"/>
    </source>
</evidence>
<keyword evidence="3" id="KW-1185">Reference proteome</keyword>
<organism evidence="2 3">
    <name type="scientific">Caligus rogercresseyi</name>
    <name type="common">Sea louse</name>
    <dbReference type="NCBI Taxonomy" id="217165"/>
    <lineage>
        <taxon>Eukaryota</taxon>
        <taxon>Metazoa</taxon>
        <taxon>Ecdysozoa</taxon>
        <taxon>Arthropoda</taxon>
        <taxon>Crustacea</taxon>
        <taxon>Multicrustacea</taxon>
        <taxon>Hexanauplia</taxon>
        <taxon>Copepoda</taxon>
        <taxon>Siphonostomatoida</taxon>
        <taxon>Caligidae</taxon>
        <taxon>Caligus</taxon>
    </lineage>
</organism>